<gene>
    <name evidence="10" type="ORF">JEM65_13040</name>
</gene>
<evidence type="ECO:0000256" key="2">
    <source>
        <dbReference type="ARBA" id="ARBA00001271"/>
    </source>
</evidence>
<feature type="domain" description="GLAA-B beta-barrel" evidence="9">
    <location>
        <begin position="341"/>
        <end position="408"/>
    </location>
</feature>
<evidence type="ECO:0000256" key="7">
    <source>
        <dbReference type="SAM" id="SignalP"/>
    </source>
</evidence>
<dbReference type="InterPro" id="IPR011050">
    <property type="entry name" value="Pectin_lyase_fold/virulence"/>
</dbReference>
<evidence type="ECO:0000256" key="6">
    <source>
        <dbReference type="ARBA" id="ARBA00023295"/>
    </source>
</evidence>
<keyword evidence="4" id="KW-0677">Repeat</keyword>
<dbReference type="RefSeq" id="WP_199600227.1">
    <property type="nucleotide sequence ID" value="NZ_JAEHJZ010000032.1"/>
</dbReference>
<dbReference type="InterPro" id="IPR057275">
    <property type="entry name" value="Beta-barrel_GLAA-B_I"/>
</dbReference>
<comment type="catalytic activity">
    <reaction evidence="2">
        <text>Hydrolysis of terminal, non-reducing branched (1-&gt;3)-alpha-D-galactosidic residues, producing free D-galactose.</text>
        <dbReference type="EC" id="3.2.1.n1"/>
    </reaction>
</comment>
<comment type="caution">
    <text evidence="10">The sequence shown here is derived from an EMBL/GenBank/DDBJ whole genome shotgun (WGS) entry which is preliminary data.</text>
</comment>
<dbReference type="InterPro" id="IPR012334">
    <property type="entry name" value="Pectin_lyas_fold"/>
</dbReference>
<accession>A0A934KVU3</accession>
<keyword evidence="3 7" id="KW-0732">Signal</keyword>
<protein>
    <submittedName>
        <fullName evidence="10">Right-handed parallel beta-helix repeat-containing protein</fullName>
    </submittedName>
</protein>
<feature type="chain" id="PRO_5038002355" evidence="7">
    <location>
        <begin position="22"/>
        <end position="601"/>
    </location>
</feature>
<keyword evidence="6" id="KW-0326">Glycosidase</keyword>
<organism evidence="10 11">
    <name type="scientific">Gelidibacter salicanalis</name>
    <dbReference type="NCBI Taxonomy" id="291193"/>
    <lineage>
        <taxon>Bacteria</taxon>
        <taxon>Pseudomonadati</taxon>
        <taxon>Bacteroidota</taxon>
        <taxon>Flavobacteriia</taxon>
        <taxon>Flavobacteriales</taxon>
        <taxon>Flavobacteriaceae</taxon>
        <taxon>Gelidibacter</taxon>
    </lineage>
</organism>
<name>A0A934KVU3_9FLAO</name>
<evidence type="ECO:0000313" key="10">
    <source>
        <dbReference type="EMBL" id="MBJ7881562.1"/>
    </source>
</evidence>
<evidence type="ECO:0000313" key="11">
    <source>
        <dbReference type="Proteomes" id="UP000662373"/>
    </source>
</evidence>
<dbReference type="InterPro" id="IPR006626">
    <property type="entry name" value="PbH1"/>
</dbReference>
<evidence type="ECO:0000256" key="1">
    <source>
        <dbReference type="ARBA" id="ARBA00001255"/>
    </source>
</evidence>
<evidence type="ECO:0000256" key="5">
    <source>
        <dbReference type="ARBA" id="ARBA00022801"/>
    </source>
</evidence>
<feature type="domain" description="GLAA-B beta-barrel" evidence="8">
    <location>
        <begin position="134"/>
        <end position="229"/>
    </location>
</feature>
<dbReference type="InterPro" id="IPR056441">
    <property type="entry name" value="Beta-barrel_GLAA-B_II"/>
</dbReference>
<keyword evidence="5" id="KW-0378">Hydrolase</keyword>
<evidence type="ECO:0000259" key="9">
    <source>
        <dbReference type="Pfam" id="PF23764"/>
    </source>
</evidence>
<evidence type="ECO:0000259" key="8">
    <source>
        <dbReference type="Pfam" id="PF23763"/>
    </source>
</evidence>
<evidence type="ECO:0000256" key="4">
    <source>
        <dbReference type="ARBA" id="ARBA00022737"/>
    </source>
</evidence>
<dbReference type="Pfam" id="PF23763">
    <property type="entry name" value="Beta-barrel_GLAA-B_I"/>
    <property type="match status" value="1"/>
</dbReference>
<dbReference type="Pfam" id="PF23764">
    <property type="entry name" value="Beta-barrel_GLAA-B_II"/>
    <property type="match status" value="1"/>
</dbReference>
<reference evidence="10 11" key="1">
    <citation type="submission" date="2020-09" db="EMBL/GenBank/DDBJ databases">
        <title>Draft genome of Gelidibacter salicanalis PAMC21136.</title>
        <authorList>
            <person name="Park H."/>
        </authorList>
    </citation>
    <scope>NUCLEOTIDE SEQUENCE [LARGE SCALE GENOMIC DNA]</scope>
    <source>
        <strain evidence="10 11">PAMC21136</strain>
    </source>
</reference>
<comment type="catalytic activity">
    <reaction evidence="1">
        <text>Hydrolysis of terminal, non-reducing alpha-D-galactose residues in alpha-D-galactosides, including galactose oligosaccharides, galactomannans and galactolipids.</text>
        <dbReference type="EC" id="3.2.1.22"/>
    </reaction>
</comment>
<dbReference type="GO" id="GO:0004557">
    <property type="term" value="F:alpha-galactosidase activity"/>
    <property type="evidence" value="ECO:0007669"/>
    <property type="project" value="UniProtKB-EC"/>
</dbReference>
<dbReference type="EMBL" id="JAEHJZ010000032">
    <property type="protein sequence ID" value="MBJ7881562.1"/>
    <property type="molecule type" value="Genomic_DNA"/>
</dbReference>
<feature type="signal peptide" evidence="7">
    <location>
        <begin position="1"/>
        <end position="21"/>
    </location>
</feature>
<dbReference type="Gene3D" id="2.160.20.10">
    <property type="entry name" value="Single-stranded right-handed beta-helix, Pectin lyase-like"/>
    <property type="match status" value="2"/>
</dbReference>
<keyword evidence="11" id="KW-1185">Reference proteome</keyword>
<dbReference type="SMART" id="SM00710">
    <property type="entry name" value="PbH1"/>
    <property type="match status" value="6"/>
</dbReference>
<dbReference type="SUPFAM" id="SSF51126">
    <property type="entry name" value="Pectin lyase-like"/>
    <property type="match status" value="1"/>
</dbReference>
<sequence>MHKLSIYLLILVFLSAFDSNATEVIQIKHSKDDITSTVREAIANAKGKDIKLVFEKGVYKFLPEYALSRFSFITNHGNGYKYVAFRFEDFESVEVEGNGSEFIFHGKIAPFQFENCKKIEVKNLIVDWDIPFVFEAEVLKVNKEDNWYDVKPLKDGYSWSFQNNNITFPNIDGFSFQEFGHTHFFDPNTKSTFYGSWNLHPNPEKVEDLGNGVYRFHEKLKKYPSVGAIMASKGGKNENRYAPAFQVMNSKNITYDKVVVHHALGMAYLFERSENIKIVNSGVYTRDGSGRYISSTADATHFANCKGDILIENCRIEGMLDDGTNVHGTYVTVDEIIDEYTVRIALQHFEQLGFRFADVGDDVWFIQKPSPKRGAVNEVVKTKFINEKYTELTFKNKLPNNLSKEDILENKTWNPVFTMRGCRVTKHRARNVMIKTPLKIVIEDNYFSSDMSSIGLRGEIFKWYESGAVEDVVIRNNHFVDCAHGGADHAVLWVSPLLGDGFNQEEIYDRNIVFENNTIEGFNNRIVWADRLEGLVFKGNTIIQTNNREALYPDAPLFEFTNSKDTKIIKNTYKGDVNSHIKADKISNESLKVKRNKGIKK</sequence>
<dbReference type="AlphaFoldDB" id="A0A934KVU3"/>
<proteinExistence type="predicted"/>
<evidence type="ECO:0000256" key="3">
    <source>
        <dbReference type="ARBA" id="ARBA00022729"/>
    </source>
</evidence>
<dbReference type="Proteomes" id="UP000662373">
    <property type="component" value="Unassembled WGS sequence"/>
</dbReference>